<evidence type="ECO:0000256" key="5">
    <source>
        <dbReference type="ARBA" id="ARBA00023274"/>
    </source>
</evidence>
<keyword evidence="7" id="KW-0812">Transmembrane</keyword>
<feature type="transmembrane region" description="Helical" evidence="7">
    <location>
        <begin position="478"/>
        <end position="499"/>
    </location>
</feature>
<keyword evidence="7" id="KW-1133">Transmembrane helix</keyword>
<evidence type="ECO:0000256" key="6">
    <source>
        <dbReference type="ARBA" id="ARBA00035157"/>
    </source>
</evidence>
<keyword evidence="4 8" id="KW-0496">Mitochondrion</keyword>
<reference evidence="8" key="1">
    <citation type="submission" date="2014-08" db="EMBL/GenBank/DDBJ databases">
        <authorList>
            <person name="Shen X.-Y."/>
        </authorList>
    </citation>
    <scope>NUCLEOTIDE SEQUENCE</scope>
</reference>
<keyword evidence="5" id="KW-0687">Ribonucleoprotein</keyword>
<name>A0A0D3QJ24_9PLEO</name>
<comment type="subcellular location">
    <subcellularLocation>
        <location evidence="1">Mitochondrion</location>
    </subcellularLocation>
</comment>
<dbReference type="EMBL" id="KM382246">
    <property type="protein sequence ID" value="AJI44518.1"/>
    <property type="molecule type" value="Genomic_DNA"/>
</dbReference>
<dbReference type="RefSeq" id="YP_009131614.1">
    <property type="nucleotide sequence ID" value="NC_026869.1"/>
</dbReference>
<evidence type="ECO:0000313" key="8">
    <source>
        <dbReference type="EMBL" id="AJI44518.1"/>
    </source>
</evidence>
<evidence type="ECO:0000256" key="4">
    <source>
        <dbReference type="ARBA" id="ARBA00023128"/>
    </source>
</evidence>
<dbReference type="Pfam" id="PF05316">
    <property type="entry name" value="VAR1"/>
    <property type="match status" value="1"/>
</dbReference>
<organism evidence="8">
    <name type="scientific">Shiraia bambusicola</name>
    <dbReference type="NCBI Taxonomy" id="224420"/>
    <lineage>
        <taxon>Eukaryota</taxon>
        <taxon>Fungi</taxon>
        <taxon>Dikarya</taxon>
        <taxon>Ascomycota</taxon>
        <taxon>Pezizomycotina</taxon>
        <taxon>Dothideomycetes</taxon>
        <taxon>Pleosporomycetidae</taxon>
        <taxon>Pleosporales</taxon>
        <taxon>Shiraiaceae</taxon>
        <taxon>Shiraia</taxon>
    </lineage>
</organism>
<protein>
    <recommendedName>
        <fullName evidence="6">Small ribosomal subunit protein uS3m</fullName>
    </recommendedName>
</protein>
<evidence type="ECO:0000256" key="2">
    <source>
        <dbReference type="ARBA" id="ARBA00010761"/>
    </source>
</evidence>
<dbReference type="GO" id="GO:0005739">
    <property type="term" value="C:mitochondrion"/>
    <property type="evidence" value="ECO:0007669"/>
    <property type="project" value="UniProtKB-SubCell"/>
</dbReference>
<geneLocation type="mitochondrion" evidence="8"/>
<dbReference type="GeneID" id="24121706"/>
<evidence type="ECO:0000256" key="7">
    <source>
        <dbReference type="SAM" id="Phobius"/>
    </source>
</evidence>
<keyword evidence="3 8" id="KW-0689">Ribosomal protein</keyword>
<keyword evidence="7" id="KW-0472">Membrane</keyword>
<dbReference type="AlphaFoldDB" id="A0A0D3QJ24"/>
<dbReference type="GO" id="GO:1990904">
    <property type="term" value="C:ribonucleoprotein complex"/>
    <property type="evidence" value="ECO:0007669"/>
    <property type="project" value="UniProtKB-KW"/>
</dbReference>
<comment type="similarity">
    <text evidence="2">Belongs to the universal ribosomal protein uS3 family.</text>
</comment>
<dbReference type="GO" id="GO:0003735">
    <property type="term" value="F:structural constituent of ribosome"/>
    <property type="evidence" value="ECO:0007669"/>
    <property type="project" value="InterPro"/>
</dbReference>
<gene>
    <name evidence="8" type="primary">rps3</name>
</gene>
<sequence>MLCIIDYLVYIIFVKLYTNNRYNKYLYFMLAIFEDKQKFNNKSLITQNKNNTLKIIENFTIENSTVNNFTMNNITTNKKSNLIFYPFSTKEWFTSIYSFNKSYTKSLIIKNGLVNILIKSYCNMLLNKIKVLFKRRRAKKIRYSANKIYTSRVEFKHTNSKISVTLFIYNKQKLYFENFLENILFLIQLKKKIVEGITNFIQLPENRLVHMVKHNFMLFRKWDVVFFKNINNALIYLITNLKKRYRTFYKIPKYYLKRLYNIIMLQKQLFSSIKWINFNLLKFNTLKINVKNLGLIRFVEKLYNKKVIIELVELKSIHLNSDVFSSAVALKLRERKNKAVTILRKAILQMVRIPDLHTLITRDDNTEEINKNNVINTIEQQIVSGVRFEASGRLTRRLTAMRAVFKYRYAGSLKNIRSSFNNMPSTMLRGHVKSNSQYTLINSKTRNGTFGLKGWVSSHTFKETFSLKILEYVEISTVILFICLSILIVGVGVVIRIAWYSSNDKKIWEYKVLHPFENERLLSYKKNPCFHPIVRRRHLMGDADFQFFKNRRCSGNNPVIRGIDDNKGALCTGCLSKFFCGDPKCSCKKSLH</sequence>
<evidence type="ECO:0000256" key="3">
    <source>
        <dbReference type="ARBA" id="ARBA00022980"/>
    </source>
</evidence>
<dbReference type="GO" id="GO:0005840">
    <property type="term" value="C:ribosome"/>
    <property type="evidence" value="ECO:0007669"/>
    <property type="project" value="UniProtKB-KW"/>
</dbReference>
<reference evidence="8" key="2">
    <citation type="journal article" date="2015" name="PLoS ONE">
        <title>Characterization and Phylogenetic Analysis of the Mitochondrial Genome of Shiraia bambusicola Reveals Special Features in the Order of Pleosporales.</title>
        <authorList>
            <person name="Shen X.Y."/>
            <person name="Li T."/>
            <person name="Chen S."/>
            <person name="Fan L."/>
            <person name="Gao J."/>
            <person name="Hou C.L."/>
        </authorList>
    </citation>
    <scope>NUCLEOTIDE SEQUENCE</scope>
</reference>
<dbReference type="GO" id="GO:0006412">
    <property type="term" value="P:translation"/>
    <property type="evidence" value="ECO:0007669"/>
    <property type="project" value="InterPro"/>
</dbReference>
<proteinExistence type="inferred from homology"/>
<accession>A0A0D3QJ24</accession>
<evidence type="ECO:0000256" key="1">
    <source>
        <dbReference type="ARBA" id="ARBA00004173"/>
    </source>
</evidence>
<dbReference type="InterPro" id="IPR007980">
    <property type="entry name" value="Ribosomal_uS3m_fun"/>
</dbReference>